<feature type="transmembrane region" description="Helical" evidence="6">
    <location>
        <begin position="18"/>
        <end position="36"/>
    </location>
</feature>
<dbReference type="Gene3D" id="3.40.50.720">
    <property type="entry name" value="NAD(P)-binding Rossmann-like Domain"/>
    <property type="match status" value="1"/>
</dbReference>
<dbReference type="PANTHER" id="PTHR43391:SF76">
    <property type="entry name" value="11-BETA-HYDROXYSTEROID DEHYDROGENASE-LIKE 2-RELATED"/>
    <property type="match status" value="1"/>
</dbReference>
<dbReference type="GO" id="GO:0016020">
    <property type="term" value="C:membrane"/>
    <property type="evidence" value="ECO:0007669"/>
    <property type="project" value="UniProtKB-SubCell"/>
</dbReference>
<evidence type="ECO:0000256" key="1">
    <source>
        <dbReference type="ARBA" id="ARBA00004606"/>
    </source>
</evidence>
<name>A0A1Q3CQ88_CEPFO</name>
<comment type="subcellular location">
    <subcellularLocation>
        <location evidence="1">Membrane</location>
        <topology evidence="1">Single-pass type II membrane protein</topology>
    </subcellularLocation>
</comment>
<dbReference type="InterPro" id="IPR002347">
    <property type="entry name" value="SDR_fam"/>
</dbReference>
<dbReference type="SUPFAM" id="SSF51735">
    <property type="entry name" value="NAD(P)-binding Rossmann-fold domains"/>
    <property type="match status" value="1"/>
</dbReference>
<dbReference type="InParanoid" id="A0A1Q3CQ88"/>
<evidence type="ECO:0000256" key="3">
    <source>
        <dbReference type="ARBA" id="ARBA00022857"/>
    </source>
</evidence>
<keyword evidence="6" id="KW-1133">Transmembrane helix</keyword>
<dbReference type="AlphaFoldDB" id="A0A1Q3CQ88"/>
<dbReference type="GO" id="GO:0005829">
    <property type="term" value="C:cytosol"/>
    <property type="evidence" value="ECO:0007669"/>
    <property type="project" value="TreeGrafter"/>
</dbReference>
<evidence type="ECO:0000313" key="8">
    <source>
        <dbReference type="Proteomes" id="UP000187406"/>
    </source>
</evidence>
<proteinExistence type="inferred from homology"/>
<protein>
    <submittedName>
        <fullName evidence="7">Adh_short domain-containing protein</fullName>
    </submittedName>
</protein>
<keyword evidence="8" id="KW-1185">Reference proteome</keyword>
<reference evidence="8" key="1">
    <citation type="submission" date="2016-04" db="EMBL/GenBank/DDBJ databases">
        <title>Cephalotus genome sequencing.</title>
        <authorList>
            <person name="Fukushima K."/>
            <person name="Hasebe M."/>
            <person name="Fang X."/>
        </authorList>
    </citation>
    <scope>NUCLEOTIDE SEQUENCE [LARGE SCALE GENOMIC DNA]</scope>
    <source>
        <strain evidence="8">cv. St1</strain>
    </source>
</reference>
<keyword evidence="6" id="KW-0812">Transmembrane</keyword>
<keyword evidence="5" id="KW-0560">Oxidoreductase</keyword>
<dbReference type="STRING" id="3775.A0A1Q3CQ88"/>
<organism evidence="7 8">
    <name type="scientific">Cephalotus follicularis</name>
    <name type="common">Albany pitcher plant</name>
    <dbReference type="NCBI Taxonomy" id="3775"/>
    <lineage>
        <taxon>Eukaryota</taxon>
        <taxon>Viridiplantae</taxon>
        <taxon>Streptophyta</taxon>
        <taxon>Embryophyta</taxon>
        <taxon>Tracheophyta</taxon>
        <taxon>Spermatophyta</taxon>
        <taxon>Magnoliopsida</taxon>
        <taxon>eudicotyledons</taxon>
        <taxon>Gunneridae</taxon>
        <taxon>Pentapetalae</taxon>
        <taxon>rosids</taxon>
        <taxon>fabids</taxon>
        <taxon>Oxalidales</taxon>
        <taxon>Cephalotaceae</taxon>
        <taxon>Cephalotus</taxon>
    </lineage>
</organism>
<dbReference type="PRINTS" id="PR00081">
    <property type="entry name" value="GDHRDH"/>
</dbReference>
<keyword evidence="3" id="KW-0521">NADP</keyword>
<accession>A0A1Q3CQ88</accession>
<dbReference type="EMBL" id="BDDD01002581">
    <property type="protein sequence ID" value="GAV82253.1"/>
    <property type="molecule type" value="Genomic_DNA"/>
</dbReference>
<evidence type="ECO:0000256" key="5">
    <source>
        <dbReference type="ARBA" id="ARBA00023002"/>
    </source>
</evidence>
<sequence length="138" mass="15685">MDWIHKYLNIALTPPPPVLLSFPFTLPLHLVFKLLCRIKRYIFGENVAGKVILITGASSGIGEQLAYEYARRGARLAIIARREDRLKEVAKKSHQLGSPDVIVLSADVSKVENYQRFISETLRHFGQCLLVPLYSFLF</sequence>
<keyword evidence="6" id="KW-0472">Membrane</keyword>
<dbReference type="InterPro" id="IPR036291">
    <property type="entry name" value="NAD(P)-bd_dom_sf"/>
</dbReference>
<dbReference type="PANTHER" id="PTHR43391">
    <property type="entry name" value="RETINOL DEHYDROGENASE-RELATED"/>
    <property type="match status" value="1"/>
</dbReference>
<evidence type="ECO:0000313" key="7">
    <source>
        <dbReference type="EMBL" id="GAV82253.1"/>
    </source>
</evidence>
<dbReference type="GO" id="GO:0016491">
    <property type="term" value="F:oxidoreductase activity"/>
    <property type="evidence" value="ECO:0007669"/>
    <property type="project" value="UniProtKB-KW"/>
</dbReference>
<dbReference type="Pfam" id="PF00106">
    <property type="entry name" value="adh_short"/>
    <property type="match status" value="1"/>
</dbReference>
<dbReference type="Proteomes" id="UP000187406">
    <property type="component" value="Unassembled WGS sequence"/>
</dbReference>
<evidence type="ECO:0000256" key="6">
    <source>
        <dbReference type="SAM" id="Phobius"/>
    </source>
</evidence>
<comment type="similarity">
    <text evidence="2">Belongs to the short-chain dehydrogenases/reductases (SDR) family.</text>
</comment>
<keyword evidence="4" id="KW-0735">Signal-anchor</keyword>
<gene>
    <name evidence="7" type="ORF">CFOL_v3_25705</name>
</gene>
<evidence type="ECO:0000256" key="4">
    <source>
        <dbReference type="ARBA" id="ARBA00022968"/>
    </source>
</evidence>
<comment type="caution">
    <text evidence="7">The sequence shown here is derived from an EMBL/GenBank/DDBJ whole genome shotgun (WGS) entry which is preliminary data.</text>
</comment>
<evidence type="ECO:0000256" key="2">
    <source>
        <dbReference type="ARBA" id="ARBA00006484"/>
    </source>
</evidence>
<dbReference type="OrthoDB" id="47007at2759"/>